<dbReference type="AlphaFoldDB" id="A0AAU6SP45"/>
<sequence>MKLNHIYGRVRHCIRTGTADKWRRSALLHHNDCMPQERWNSLGRTMFFMTHDNPKLGDYDAVVKRCKKYTPDATEVDIERRYRVYLNQIALDKNPHYDWQVPF</sequence>
<organism evidence="1">
    <name type="scientific">bacterium 19PA01SH03</name>
    <dbReference type="NCBI Taxonomy" id="2920705"/>
    <lineage>
        <taxon>Bacteria</taxon>
    </lineage>
</organism>
<dbReference type="EMBL" id="CP095338">
    <property type="protein sequence ID" value="XAG21725.1"/>
    <property type="molecule type" value="Genomic_DNA"/>
</dbReference>
<protein>
    <submittedName>
        <fullName evidence="1">Uncharacterized protein</fullName>
    </submittedName>
</protein>
<evidence type="ECO:0000313" key="1">
    <source>
        <dbReference type="EMBL" id="XAG21725.1"/>
    </source>
</evidence>
<proteinExistence type="predicted"/>
<gene>
    <name evidence="1" type="ORF">MRN70_02510</name>
</gene>
<reference evidence="1" key="1">
    <citation type="submission" date="2022-03" db="EMBL/GenBank/DDBJ databases">
        <title>Sea Food Isolates.</title>
        <authorList>
            <person name="Li c."/>
        </authorList>
    </citation>
    <scope>NUCLEOTIDE SEQUENCE</scope>
    <source>
        <strain evidence="1">19PA01SH03</strain>
    </source>
</reference>
<name>A0AAU6SP45_UNCXX</name>
<accession>A0AAU6SP45</accession>